<feature type="transmembrane region" description="Helical" evidence="7">
    <location>
        <begin position="404"/>
        <end position="423"/>
    </location>
</feature>
<dbReference type="Gene3D" id="1.20.1250.20">
    <property type="entry name" value="MFS general substrate transporter like domains"/>
    <property type="match status" value="2"/>
</dbReference>
<keyword evidence="5 7" id="KW-0472">Membrane</keyword>
<dbReference type="Pfam" id="PF12832">
    <property type="entry name" value="MFS_1_like"/>
    <property type="match status" value="1"/>
</dbReference>
<comment type="subcellular location">
    <subcellularLocation>
        <location evidence="1">Membrane</location>
        <topology evidence="1">Multi-pass membrane protein</topology>
    </subcellularLocation>
</comment>
<keyword evidence="10" id="KW-1185">Reference proteome</keyword>
<name>A0A836B7S0_9CHLO</name>
<feature type="region of interest" description="Disordered" evidence="6">
    <location>
        <begin position="187"/>
        <end position="231"/>
    </location>
</feature>
<sequence>MLRRVLQDAQLNAKAWYVFYFASIVSVGPFLNVFYAMDRGLSKEQVGLIGALRPWVSAPAAFLWAALADRLRAHHWVVLLTFVGSTAVRLLLLLPRRFAGLLAVTLLAEVLGAPVGVMADAAVMNVCDKESDYGKFRLWGAVGWGAFSTPAGWIITRLGIQWAFYTNALMSLPCLLFGARLQHSQQSPAAARKHAHSSSGGAAEPRTGGERGSREAAGGAAAGKHEEEEPLFPVKADPLNDVAMVHRSAAGAGAHQQHQQQQDQGYHGERPVLPHDARTPQSGGAKMLRGGEGAEGSTTTGAAGAGERGPGSKSGAVGPAVADGVGYWRRLWILVRRPEVAIFFVTAVTMGYGFGTIDSFLFLYLRQMGASETLMGLTLTITCAAEVPAFQLQDRLLDRWGVTAVLDLTMLVYVLRLALYALLPYAGSVLWVLPVEVLHGVTFACGWGAGTVNCKTLAPPGLAATMQGAFQGLYFGAGYGLGSLVGGWVGGRLGWQLTFAAAASVMLGLWVCVRLARWALGVTLSGRAPGSGYVELSNVAVA</sequence>
<evidence type="ECO:0000256" key="7">
    <source>
        <dbReference type="SAM" id="Phobius"/>
    </source>
</evidence>
<dbReference type="OrthoDB" id="515887at2759"/>
<feature type="transmembrane region" description="Helical" evidence="7">
    <location>
        <begin position="46"/>
        <end position="67"/>
    </location>
</feature>
<organism evidence="9 10">
    <name type="scientific">Chlamydomonas schloesseri</name>
    <dbReference type="NCBI Taxonomy" id="2026947"/>
    <lineage>
        <taxon>Eukaryota</taxon>
        <taxon>Viridiplantae</taxon>
        <taxon>Chlorophyta</taxon>
        <taxon>core chlorophytes</taxon>
        <taxon>Chlorophyceae</taxon>
        <taxon>CS clade</taxon>
        <taxon>Chlamydomonadales</taxon>
        <taxon>Chlamydomonadaceae</taxon>
        <taxon>Chlamydomonas</taxon>
    </lineage>
</organism>
<protein>
    <recommendedName>
        <fullName evidence="8">Major facilitator superfamily (MFS) profile domain-containing protein</fullName>
    </recommendedName>
</protein>
<evidence type="ECO:0000256" key="6">
    <source>
        <dbReference type="SAM" id="MobiDB-lite"/>
    </source>
</evidence>
<evidence type="ECO:0000259" key="8">
    <source>
        <dbReference type="PROSITE" id="PS50850"/>
    </source>
</evidence>
<dbReference type="PANTHER" id="PTHR16172:SF41">
    <property type="entry name" value="MAJOR FACILITATOR SUPERFAMILY DOMAIN-CONTAINING PROTEIN 6-LIKE"/>
    <property type="match status" value="1"/>
</dbReference>
<feature type="transmembrane region" description="Helical" evidence="7">
    <location>
        <begin position="138"/>
        <end position="160"/>
    </location>
</feature>
<accession>A0A836B7S0</accession>
<feature type="domain" description="Major facilitator superfamily (MFS) profile" evidence="8">
    <location>
        <begin position="339"/>
        <end position="542"/>
    </location>
</feature>
<dbReference type="PANTHER" id="PTHR16172">
    <property type="entry name" value="MAJOR FACILITATOR SUPERFAMILY DOMAIN-CONTAINING PROTEIN 6-LIKE"/>
    <property type="match status" value="1"/>
</dbReference>
<dbReference type="InterPro" id="IPR020846">
    <property type="entry name" value="MFS_dom"/>
</dbReference>
<evidence type="ECO:0000256" key="3">
    <source>
        <dbReference type="ARBA" id="ARBA00022692"/>
    </source>
</evidence>
<comment type="similarity">
    <text evidence="2">Belongs to the major facilitator superfamily. MFSD6 family.</text>
</comment>
<evidence type="ECO:0000256" key="1">
    <source>
        <dbReference type="ARBA" id="ARBA00004141"/>
    </source>
</evidence>
<feature type="transmembrane region" description="Helical" evidence="7">
    <location>
        <begin position="493"/>
        <end position="513"/>
    </location>
</feature>
<feature type="compositionally biased region" description="Basic and acidic residues" evidence="6">
    <location>
        <begin position="266"/>
        <end position="278"/>
    </location>
</feature>
<dbReference type="InterPro" id="IPR024989">
    <property type="entry name" value="MFS_assoc_dom"/>
</dbReference>
<evidence type="ECO:0000256" key="2">
    <source>
        <dbReference type="ARBA" id="ARBA00005241"/>
    </source>
</evidence>
<dbReference type="Proteomes" id="UP000613740">
    <property type="component" value="Unassembled WGS sequence"/>
</dbReference>
<dbReference type="GO" id="GO:0016020">
    <property type="term" value="C:membrane"/>
    <property type="evidence" value="ECO:0007669"/>
    <property type="project" value="UniProtKB-SubCell"/>
</dbReference>
<evidence type="ECO:0000313" key="10">
    <source>
        <dbReference type="Proteomes" id="UP000613740"/>
    </source>
</evidence>
<feature type="compositionally biased region" description="Low complexity" evidence="6">
    <location>
        <begin position="249"/>
        <end position="265"/>
    </location>
</feature>
<dbReference type="InterPro" id="IPR051717">
    <property type="entry name" value="MFS_MFSD6"/>
</dbReference>
<dbReference type="SUPFAM" id="SSF103473">
    <property type="entry name" value="MFS general substrate transporter"/>
    <property type="match status" value="1"/>
</dbReference>
<comment type="caution">
    <text evidence="9">The sequence shown here is derived from an EMBL/GenBank/DDBJ whole genome shotgun (WGS) entry which is preliminary data.</text>
</comment>
<dbReference type="EMBL" id="JAEHOD010000012">
    <property type="protein sequence ID" value="KAG2450231.1"/>
    <property type="molecule type" value="Genomic_DNA"/>
</dbReference>
<feature type="transmembrane region" description="Helical" evidence="7">
    <location>
        <begin position="15"/>
        <end position="34"/>
    </location>
</feature>
<proteinExistence type="inferred from homology"/>
<keyword evidence="3 7" id="KW-0812">Transmembrane</keyword>
<dbReference type="PROSITE" id="PS50850">
    <property type="entry name" value="MFS"/>
    <property type="match status" value="1"/>
</dbReference>
<gene>
    <name evidence="9" type="ORF">HYH02_000328</name>
</gene>
<keyword evidence="4 7" id="KW-1133">Transmembrane helix</keyword>
<dbReference type="GO" id="GO:0022857">
    <property type="term" value="F:transmembrane transporter activity"/>
    <property type="evidence" value="ECO:0007669"/>
    <property type="project" value="InterPro"/>
</dbReference>
<dbReference type="InterPro" id="IPR036259">
    <property type="entry name" value="MFS_trans_sf"/>
</dbReference>
<feature type="transmembrane region" description="Helical" evidence="7">
    <location>
        <begin position="99"/>
        <end position="118"/>
    </location>
</feature>
<evidence type="ECO:0000256" key="5">
    <source>
        <dbReference type="ARBA" id="ARBA00023136"/>
    </source>
</evidence>
<dbReference type="AlphaFoldDB" id="A0A836B7S0"/>
<reference evidence="9" key="1">
    <citation type="journal article" date="2020" name="bioRxiv">
        <title>Comparative genomics of Chlamydomonas.</title>
        <authorList>
            <person name="Craig R.J."/>
            <person name="Hasan A.R."/>
            <person name="Ness R.W."/>
            <person name="Keightley P.D."/>
        </authorList>
    </citation>
    <scope>NUCLEOTIDE SEQUENCE</scope>
    <source>
        <strain evidence="9">CCAP 11/173</strain>
    </source>
</reference>
<feature type="transmembrane region" description="Helical" evidence="7">
    <location>
        <begin position="429"/>
        <end position="449"/>
    </location>
</feature>
<evidence type="ECO:0000313" key="9">
    <source>
        <dbReference type="EMBL" id="KAG2450231.1"/>
    </source>
</evidence>
<feature type="transmembrane region" description="Helical" evidence="7">
    <location>
        <begin position="340"/>
        <end position="362"/>
    </location>
</feature>
<evidence type="ECO:0000256" key="4">
    <source>
        <dbReference type="ARBA" id="ARBA00022989"/>
    </source>
</evidence>
<feature type="transmembrane region" description="Helical" evidence="7">
    <location>
        <begin position="73"/>
        <end position="92"/>
    </location>
</feature>
<feature type="region of interest" description="Disordered" evidence="6">
    <location>
        <begin position="249"/>
        <end position="317"/>
    </location>
</feature>